<evidence type="ECO:0000256" key="5">
    <source>
        <dbReference type="ARBA" id="ARBA00022741"/>
    </source>
</evidence>
<evidence type="ECO:0000259" key="8">
    <source>
        <dbReference type="PROSITE" id="PS50893"/>
    </source>
</evidence>
<reference evidence="9" key="2">
    <citation type="submission" date="2021-08" db="EMBL/GenBank/DDBJ databases">
        <authorList>
            <person name="Tani A."/>
            <person name="Ola A."/>
            <person name="Ogura Y."/>
            <person name="Katsura K."/>
            <person name="Hayashi T."/>
        </authorList>
    </citation>
    <scope>NUCLEOTIDE SEQUENCE</scope>
    <source>
        <strain evidence="9">JCM 32048</strain>
    </source>
</reference>
<dbReference type="FunFam" id="3.40.50.300:FF:000016">
    <property type="entry name" value="Oligopeptide ABC transporter ATP-binding component"/>
    <property type="match status" value="1"/>
</dbReference>
<dbReference type="Proteomes" id="UP001055286">
    <property type="component" value="Unassembled WGS sequence"/>
</dbReference>
<name>A0AA37H962_9HYPH</name>
<proteinExistence type="inferred from homology"/>
<evidence type="ECO:0000313" key="9">
    <source>
        <dbReference type="EMBL" id="GJD61574.1"/>
    </source>
</evidence>
<dbReference type="GO" id="GO:0005524">
    <property type="term" value="F:ATP binding"/>
    <property type="evidence" value="ECO:0007669"/>
    <property type="project" value="UniProtKB-KW"/>
</dbReference>
<dbReference type="GO" id="GO:0055085">
    <property type="term" value="P:transmembrane transport"/>
    <property type="evidence" value="ECO:0007669"/>
    <property type="project" value="UniProtKB-ARBA"/>
</dbReference>
<dbReference type="GO" id="GO:0005886">
    <property type="term" value="C:plasma membrane"/>
    <property type="evidence" value="ECO:0007669"/>
    <property type="project" value="UniProtKB-SubCell"/>
</dbReference>
<dbReference type="InterPro" id="IPR003439">
    <property type="entry name" value="ABC_transporter-like_ATP-bd"/>
</dbReference>
<evidence type="ECO:0000256" key="7">
    <source>
        <dbReference type="ARBA" id="ARBA00023136"/>
    </source>
</evidence>
<accession>A0AA37H962</accession>
<keyword evidence="7" id="KW-0472">Membrane</keyword>
<dbReference type="PROSITE" id="PS50893">
    <property type="entry name" value="ABC_TRANSPORTER_2"/>
    <property type="match status" value="2"/>
</dbReference>
<dbReference type="Gene3D" id="3.40.50.300">
    <property type="entry name" value="P-loop containing nucleotide triphosphate hydrolases"/>
    <property type="match status" value="2"/>
</dbReference>
<dbReference type="PROSITE" id="PS00211">
    <property type="entry name" value="ABC_TRANSPORTER_1"/>
    <property type="match status" value="2"/>
</dbReference>
<evidence type="ECO:0000313" key="10">
    <source>
        <dbReference type="Proteomes" id="UP001055286"/>
    </source>
</evidence>
<dbReference type="InterPro" id="IPR003593">
    <property type="entry name" value="AAA+_ATPase"/>
</dbReference>
<dbReference type="InterPro" id="IPR017871">
    <property type="entry name" value="ABC_transporter-like_CS"/>
</dbReference>
<comment type="subcellular location">
    <subcellularLocation>
        <location evidence="1">Cell inner membrane</location>
        <topology evidence="1">Peripheral membrane protein</topology>
    </subcellularLocation>
</comment>
<gene>
    <name evidence="9" type="primary">yejF_2</name>
    <name evidence="9" type="ORF">MPEAHAMD_1717</name>
</gene>
<dbReference type="CDD" id="cd03257">
    <property type="entry name" value="ABC_NikE_OppD_transporters"/>
    <property type="match status" value="2"/>
</dbReference>
<keyword evidence="6 9" id="KW-0067">ATP-binding</keyword>
<dbReference type="NCBIfam" id="NF008453">
    <property type="entry name" value="PRK11308.1"/>
    <property type="match status" value="2"/>
</dbReference>
<sequence>MNPGSVNPGSTSLLSLRGLGVRYPQAGVTALDGLDLDLARGETLALVGESGSGKSQVALAVMGLLPQQAQVAGSVRFDGTELTALSRPALDRIRGARIGLVFQEPMTALDPLFSIGHQIALPLRAHRGLNRRQAMARARELLGLVGLRDAASRLSAYPHELSGGERQRVMIAMALACEPDLLIADEPTTALDVTVQAQILALLADLKARLGLALLFITHDLRLVRRIAERTAVLRAGRLVEAGPTERLFRDPQAPETRNLLAAEPAGRKGPVPEGAPVVLEARGVAVAYPGRRRFLRAEAPRLAVADIDLTVRAGQTIGVVGESGSGKSSLGRALVRLEPAAHGLVRFEDRDLTRLDRAALRPLRRGFQPVFQDPMGSLSPRLTAGEIVTEGLRVHEPHLNAASRDARAAEAFCEVRLDPASRHRFPHAFSGGQRQRIAIARAMILRPRLVVLDEPTSALDRTVQRDIVALLRDLQAAHGLAYLFISHDLAVVRALADTVLVLRHGREVERGPTPCVLERPREAYTRALVAAADLDGGLAQA</sequence>
<dbReference type="InterPro" id="IPR027417">
    <property type="entry name" value="P-loop_NTPase"/>
</dbReference>
<dbReference type="AlphaFoldDB" id="A0AA37H962"/>
<evidence type="ECO:0000256" key="4">
    <source>
        <dbReference type="ARBA" id="ARBA00022475"/>
    </source>
</evidence>
<evidence type="ECO:0000256" key="2">
    <source>
        <dbReference type="ARBA" id="ARBA00005417"/>
    </source>
</evidence>
<dbReference type="PANTHER" id="PTHR43297:SF2">
    <property type="entry name" value="DIPEPTIDE TRANSPORT ATP-BINDING PROTEIN DPPD"/>
    <property type="match status" value="1"/>
</dbReference>
<keyword evidence="10" id="KW-1185">Reference proteome</keyword>
<feature type="domain" description="ABC transporter" evidence="8">
    <location>
        <begin position="16"/>
        <end position="261"/>
    </location>
</feature>
<keyword evidence="3" id="KW-0813">Transport</keyword>
<dbReference type="PANTHER" id="PTHR43297">
    <property type="entry name" value="OLIGOPEPTIDE TRANSPORT ATP-BINDING PROTEIN APPD"/>
    <property type="match status" value="1"/>
</dbReference>
<organism evidence="9 10">
    <name type="scientific">Methylobacterium frigidaeris</name>
    <dbReference type="NCBI Taxonomy" id="2038277"/>
    <lineage>
        <taxon>Bacteria</taxon>
        <taxon>Pseudomonadati</taxon>
        <taxon>Pseudomonadota</taxon>
        <taxon>Alphaproteobacteria</taxon>
        <taxon>Hyphomicrobiales</taxon>
        <taxon>Methylobacteriaceae</taxon>
        <taxon>Methylobacterium</taxon>
    </lineage>
</organism>
<evidence type="ECO:0000256" key="6">
    <source>
        <dbReference type="ARBA" id="ARBA00022840"/>
    </source>
</evidence>
<dbReference type="Pfam" id="PF00005">
    <property type="entry name" value="ABC_tran"/>
    <property type="match status" value="2"/>
</dbReference>
<dbReference type="GO" id="GO:0016887">
    <property type="term" value="F:ATP hydrolysis activity"/>
    <property type="evidence" value="ECO:0007669"/>
    <property type="project" value="InterPro"/>
</dbReference>
<comment type="caution">
    <text evidence="9">The sequence shown here is derived from an EMBL/GenBank/DDBJ whole genome shotgun (WGS) entry which is preliminary data.</text>
</comment>
<comment type="similarity">
    <text evidence="2">Belongs to the ABC transporter superfamily.</text>
</comment>
<dbReference type="InterPro" id="IPR050388">
    <property type="entry name" value="ABC_Ni/Peptide_Import"/>
</dbReference>
<keyword evidence="5" id="KW-0547">Nucleotide-binding</keyword>
<dbReference type="SMART" id="SM00382">
    <property type="entry name" value="AAA"/>
    <property type="match status" value="2"/>
</dbReference>
<dbReference type="SUPFAM" id="SSF52540">
    <property type="entry name" value="P-loop containing nucleoside triphosphate hydrolases"/>
    <property type="match status" value="2"/>
</dbReference>
<keyword evidence="4" id="KW-1003">Cell membrane</keyword>
<dbReference type="NCBIfam" id="NF007739">
    <property type="entry name" value="PRK10419.1"/>
    <property type="match status" value="2"/>
</dbReference>
<evidence type="ECO:0000256" key="3">
    <source>
        <dbReference type="ARBA" id="ARBA00022448"/>
    </source>
</evidence>
<protein>
    <submittedName>
        <fullName evidence="9">ABC transporter ATP-binding protein YejF</fullName>
    </submittedName>
</protein>
<evidence type="ECO:0000256" key="1">
    <source>
        <dbReference type="ARBA" id="ARBA00004417"/>
    </source>
</evidence>
<feature type="domain" description="ABC transporter" evidence="8">
    <location>
        <begin position="280"/>
        <end position="530"/>
    </location>
</feature>
<dbReference type="RefSeq" id="WP_238190428.1">
    <property type="nucleotide sequence ID" value="NZ_BPQJ01000006.1"/>
</dbReference>
<reference evidence="9" key="1">
    <citation type="journal article" date="2016" name="Front. Microbiol.">
        <title>Genome Sequence of the Piezophilic, Mesophilic Sulfate-Reducing Bacterium Desulfovibrio indicus J2T.</title>
        <authorList>
            <person name="Cao J."/>
            <person name="Maignien L."/>
            <person name="Shao Z."/>
            <person name="Alain K."/>
            <person name="Jebbar M."/>
        </authorList>
    </citation>
    <scope>NUCLEOTIDE SEQUENCE</scope>
    <source>
        <strain evidence="9">JCM 32048</strain>
    </source>
</reference>
<dbReference type="EMBL" id="BPQJ01000006">
    <property type="protein sequence ID" value="GJD61574.1"/>
    <property type="molecule type" value="Genomic_DNA"/>
</dbReference>